<evidence type="ECO:0000313" key="2">
    <source>
        <dbReference type="Proteomes" id="UP000076408"/>
    </source>
</evidence>
<reference evidence="2" key="1">
    <citation type="journal article" date="2014" name="Genome Biol.">
        <title>Genome analysis of a major urban malaria vector mosquito, Anopheles stephensi.</title>
        <authorList>
            <person name="Jiang X."/>
            <person name="Peery A."/>
            <person name="Hall A.B."/>
            <person name="Sharma A."/>
            <person name="Chen X.G."/>
            <person name="Waterhouse R.M."/>
            <person name="Komissarov A."/>
            <person name="Riehle M.M."/>
            <person name="Shouche Y."/>
            <person name="Sharakhova M.V."/>
            <person name="Lawson D."/>
            <person name="Pakpour N."/>
            <person name="Arensburger P."/>
            <person name="Davidson V.L."/>
            <person name="Eiglmeier K."/>
            <person name="Emrich S."/>
            <person name="George P."/>
            <person name="Kennedy R.C."/>
            <person name="Mane S.P."/>
            <person name="Maslen G."/>
            <person name="Oringanje C."/>
            <person name="Qi Y."/>
            <person name="Settlage R."/>
            <person name="Tojo M."/>
            <person name="Tubio J.M."/>
            <person name="Unger M.F."/>
            <person name="Wang B."/>
            <person name="Vernick K.D."/>
            <person name="Ribeiro J.M."/>
            <person name="James A.A."/>
            <person name="Michel K."/>
            <person name="Riehle M.A."/>
            <person name="Luckhart S."/>
            <person name="Sharakhov I.V."/>
            <person name="Tu Z."/>
        </authorList>
    </citation>
    <scope>NUCLEOTIDE SEQUENCE [LARGE SCALE GENOMIC DNA]</scope>
    <source>
        <strain evidence="2">Indian</strain>
    </source>
</reference>
<evidence type="ECO:0000313" key="1">
    <source>
        <dbReference type="EnsemblMetazoa" id="ASTEI00280-PA"/>
    </source>
</evidence>
<dbReference type="InterPro" id="IPR029399">
    <property type="entry name" value="TMEM192"/>
</dbReference>
<dbReference type="VEuPathDB" id="VectorBase:ASTE009955"/>
<dbReference type="VEuPathDB" id="VectorBase:ASTEI00280"/>
<accession>A0A182XVP4</accession>
<protein>
    <submittedName>
        <fullName evidence="1">Uncharacterized protein</fullName>
    </submittedName>
</protein>
<dbReference type="STRING" id="30069.A0A182XVP4"/>
<keyword evidence="2" id="KW-1185">Reference proteome</keyword>
<dbReference type="VEuPathDB" id="VectorBase:ASTEI20_042594"/>
<proteinExistence type="predicted"/>
<dbReference type="OMA" id="KSTWTHE"/>
<sequence length="263" mass="29845">MSIHSESPVQPNCNSKLYSPPTLGEQSCMLPLVPVDIELIATGVPHYSLHLLFAILIVAVGTVASTVGWPNPEAEDASSVYFIIIYLRICYWLATYAIHERSKGEFVRLAEPDFDHYRSLAVYRKAPLQIATLWNVILLTVQNQVRYLFPYAHQNAGERAAAGDGGALNPAITPQVFVIVVCALELLVLLCFYVPLVRILIDMRKSEGHGKVTDLRYRRMTDTELAEQPMEWQLERQAILIKRYRTERDRLQREAKLLGVDYC</sequence>
<organism evidence="1 2">
    <name type="scientific">Anopheles stephensi</name>
    <name type="common">Indo-Pakistan malaria mosquito</name>
    <dbReference type="NCBI Taxonomy" id="30069"/>
    <lineage>
        <taxon>Eukaryota</taxon>
        <taxon>Metazoa</taxon>
        <taxon>Ecdysozoa</taxon>
        <taxon>Arthropoda</taxon>
        <taxon>Hexapoda</taxon>
        <taxon>Insecta</taxon>
        <taxon>Pterygota</taxon>
        <taxon>Neoptera</taxon>
        <taxon>Endopterygota</taxon>
        <taxon>Diptera</taxon>
        <taxon>Nematocera</taxon>
        <taxon>Culicoidea</taxon>
        <taxon>Culicidae</taxon>
        <taxon>Anophelinae</taxon>
        <taxon>Anopheles</taxon>
    </lineage>
</organism>
<name>A0A182XVP4_ANOST</name>
<dbReference type="Proteomes" id="UP000076408">
    <property type="component" value="Unassembled WGS sequence"/>
</dbReference>
<dbReference type="AlphaFoldDB" id="A0A182XVP4"/>
<dbReference type="Pfam" id="PF14802">
    <property type="entry name" value="TMEM192"/>
    <property type="match status" value="1"/>
</dbReference>
<reference evidence="1" key="2">
    <citation type="submission" date="2020-05" db="UniProtKB">
        <authorList>
            <consortium name="EnsemblMetazoa"/>
        </authorList>
    </citation>
    <scope>IDENTIFICATION</scope>
    <source>
        <strain evidence="1">Indian</strain>
    </source>
</reference>
<dbReference type="EnsemblMetazoa" id="ASTEI00280-RA">
    <property type="protein sequence ID" value="ASTEI00280-PA"/>
    <property type="gene ID" value="ASTEI00280"/>
</dbReference>